<dbReference type="GO" id="GO:0045892">
    <property type="term" value="P:negative regulation of DNA-templated transcription"/>
    <property type="evidence" value="ECO:0007669"/>
    <property type="project" value="UniProtKB-UniRule"/>
</dbReference>
<dbReference type="EnsemblPlants" id="TraesCS2A02G392200.1">
    <property type="protein sequence ID" value="TraesCS2A02G392200.1.cds1"/>
    <property type="gene ID" value="TraesCS2A02G392200"/>
</dbReference>
<dbReference type="Gramene" id="TraesCAD_scaffold_001952_01G000600.1">
    <property type="protein sequence ID" value="TraesCAD_scaffold_001952_01G000600.1"/>
    <property type="gene ID" value="TraesCAD_scaffold_001952_01G000600"/>
</dbReference>
<dbReference type="Gramene" id="TraesCLE_scaffold_024168_01G000100.1">
    <property type="protein sequence ID" value="TraesCLE_scaffold_024168_01G000100.1"/>
    <property type="gene ID" value="TraesCLE_scaffold_024168_01G000100"/>
</dbReference>
<keyword evidence="10" id="KW-1185">Reference proteome</keyword>
<feature type="compositionally biased region" description="Low complexity" evidence="7">
    <location>
        <begin position="33"/>
        <end position="48"/>
    </location>
</feature>
<keyword evidence="3 6" id="KW-0805">Transcription regulation</keyword>
<dbReference type="PANTHER" id="PTHR33057">
    <property type="entry name" value="TRANSCRIPTION REPRESSOR OFP7-RELATED"/>
    <property type="match status" value="1"/>
</dbReference>
<evidence type="ECO:0000256" key="7">
    <source>
        <dbReference type="SAM" id="MobiDB-lite"/>
    </source>
</evidence>
<evidence type="ECO:0000313" key="10">
    <source>
        <dbReference type="Proteomes" id="UP000019116"/>
    </source>
</evidence>
<comment type="function">
    <text evidence="6">Transcriptional repressor that regulates multiple aspects of plant growth and development.</text>
</comment>
<dbReference type="GeneID" id="123185789"/>
<dbReference type="AlphaFoldDB" id="A0A3B6B302"/>
<dbReference type="Gramene" id="TraesCS2A02G392200.1">
    <property type="protein sequence ID" value="TraesCS2A02G392200.1.cds1"/>
    <property type="gene ID" value="TraesCS2A02G392200"/>
</dbReference>
<feature type="domain" description="OVATE" evidence="8">
    <location>
        <begin position="190"/>
        <end position="249"/>
    </location>
</feature>
<dbReference type="Gramene" id="TraesJAG2A03G00753120.1">
    <property type="protein sequence ID" value="TraesJAG2A03G00753120.1.CDS1"/>
    <property type="gene ID" value="TraesJAG2A03G00753120"/>
</dbReference>
<reference evidence="9" key="2">
    <citation type="submission" date="2018-10" db="UniProtKB">
        <authorList>
            <consortium name="EnsemblPlants"/>
        </authorList>
    </citation>
    <scope>IDENTIFICATION</scope>
</reference>
<proteinExistence type="predicted"/>
<dbReference type="Gramene" id="TraesLAC2A03G00757050.1">
    <property type="protein sequence ID" value="TraesLAC2A03G00757050.1.CDS1"/>
    <property type="gene ID" value="TraesLAC2A03G00757050"/>
</dbReference>
<name>A0A3B6B302_WHEAT</name>
<keyword evidence="5 6" id="KW-0539">Nucleus</keyword>
<evidence type="ECO:0000256" key="3">
    <source>
        <dbReference type="ARBA" id="ARBA00023015"/>
    </source>
</evidence>
<dbReference type="Gramene" id="TraesMAC2A03G00752000.1">
    <property type="protein sequence ID" value="TraesMAC2A03G00752000.1.CDS1"/>
    <property type="gene ID" value="TraesMAC2A03G00752000"/>
</dbReference>
<dbReference type="Gramene" id="TraesKAR2A01G0404150.1">
    <property type="protein sequence ID" value="cds.TraesKAR2A01G0404150.1"/>
    <property type="gene ID" value="TraesKAR2A01G0404150"/>
</dbReference>
<dbReference type="Gramene" id="TraesSYM2A03G00760820.1">
    <property type="protein sequence ID" value="TraesSYM2A03G00760820.1.CDS1"/>
    <property type="gene ID" value="TraesSYM2A03G00760820"/>
</dbReference>
<dbReference type="NCBIfam" id="TIGR01568">
    <property type="entry name" value="A_thal_3678"/>
    <property type="match status" value="1"/>
</dbReference>
<evidence type="ECO:0000256" key="2">
    <source>
        <dbReference type="ARBA" id="ARBA00022491"/>
    </source>
</evidence>
<dbReference type="PROSITE" id="PS51754">
    <property type="entry name" value="OVATE"/>
    <property type="match status" value="1"/>
</dbReference>
<organism evidence="9">
    <name type="scientific">Triticum aestivum</name>
    <name type="common">Wheat</name>
    <dbReference type="NCBI Taxonomy" id="4565"/>
    <lineage>
        <taxon>Eukaryota</taxon>
        <taxon>Viridiplantae</taxon>
        <taxon>Streptophyta</taxon>
        <taxon>Embryophyta</taxon>
        <taxon>Tracheophyta</taxon>
        <taxon>Spermatophyta</taxon>
        <taxon>Magnoliopsida</taxon>
        <taxon>Liliopsida</taxon>
        <taxon>Poales</taxon>
        <taxon>Poaceae</taxon>
        <taxon>BOP clade</taxon>
        <taxon>Pooideae</taxon>
        <taxon>Triticodae</taxon>
        <taxon>Triticeae</taxon>
        <taxon>Triticinae</taxon>
        <taxon>Triticum</taxon>
    </lineage>
</organism>
<dbReference type="InterPro" id="IPR025830">
    <property type="entry name" value="DNA_bnd_dom_ovate"/>
</dbReference>
<dbReference type="GO" id="GO:0003677">
    <property type="term" value="F:DNA binding"/>
    <property type="evidence" value="ECO:0007669"/>
    <property type="project" value="InterPro"/>
</dbReference>
<feature type="region of interest" description="Disordered" evidence="7">
    <location>
        <begin position="23"/>
        <end position="68"/>
    </location>
</feature>
<gene>
    <name evidence="9" type="primary">LOC123185789</name>
</gene>
<dbReference type="Gramene" id="TraesLDM2A03G00755810.1">
    <property type="protein sequence ID" value="TraesLDM2A03G00755810.1.CDS1"/>
    <property type="gene ID" value="TraesLDM2A03G00755810"/>
</dbReference>
<dbReference type="Proteomes" id="UP000019116">
    <property type="component" value="Chromosome 2A"/>
</dbReference>
<reference evidence="9" key="1">
    <citation type="submission" date="2018-08" db="EMBL/GenBank/DDBJ databases">
        <authorList>
            <person name="Rossello M."/>
        </authorList>
    </citation>
    <scope>NUCLEOTIDE SEQUENCE [LARGE SCALE GENOMIC DNA]</scope>
    <source>
        <strain evidence="9">cv. Chinese Spring</strain>
    </source>
</reference>
<dbReference type="Gramene" id="TraesPARA_EIv1.0_0370920.1">
    <property type="protein sequence ID" value="TraesPARA_EIv1.0_0370920.1.CDS1"/>
    <property type="gene ID" value="TraesPARA_EIv1.0_0370920"/>
</dbReference>
<dbReference type="PaxDb" id="4565-Traes_2AL_DCC5088C4.1"/>
<dbReference type="Gramene" id="TraesCS2A03G0945900.1">
    <property type="protein sequence ID" value="TraesCS2A03G0945900.1.CDS1"/>
    <property type="gene ID" value="TraesCS2A03G0945900"/>
</dbReference>
<dbReference type="Gramene" id="TraesSTA2A03G00751360.1">
    <property type="protein sequence ID" value="TraesSTA2A03G00751360.1.CDS1"/>
    <property type="gene ID" value="TraesSTA2A03G00751360"/>
</dbReference>
<evidence type="ECO:0000256" key="1">
    <source>
        <dbReference type="ARBA" id="ARBA00004123"/>
    </source>
</evidence>
<evidence type="ECO:0000259" key="8">
    <source>
        <dbReference type="PROSITE" id="PS51754"/>
    </source>
</evidence>
<dbReference type="PANTHER" id="PTHR33057:SF200">
    <property type="entry name" value="TRANSCRIPTION REPRESSOR"/>
    <property type="match status" value="1"/>
</dbReference>
<comment type="subcellular location">
    <subcellularLocation>
        <location evidence="1 6">Nucleus</location>
    </subcellularLocation>
</comment>
<dbReference type="Gramene" id="TraesROB_scaffold_024819_01G000100.1">
    <property type="protein sequence ID" value="TraesROB_scaffold_024819_01G000100.1"/>
    <property type="gene ID" value="TraesROB_scaffold_024819_01G000100"/>
</dbReference>
<keyword evidence="2 6" id="KW-0678">Repressor</keyword>
<evidence type="ECO:0000313" key="9">
    <source>
        <dbReference type="EnsemblPlants" id="TraesCS2A02G392200.1.cds1"/>
    </source>
</evidence>
<dbReference type="Gramene" id="TraesJUL2A03G00757710.1">
    <property type="protein sequence ID" value="TraesJUL2A03G00757710.1.CDS1"/>
    <property type="gene ID" value="TraesJUL2A03G00757710"/>
</dbReference>
<dbReference type="OMA" id="LVPNAWF"/>
<dbReference type="Gramene" id="TraesNOR2A03G00763050.1">
    <property type="protein sequence ID" value="TraesNOR2A03G00763050.1.CDS1"/>
    <property type="gene ID" value="TraesNOR2A03G00763050"/>
</dbReference>
<keyword evidence="4 6" id="KW-0804">Transcription</keyword>
<dbReference type="OrthoDB" id="1928390at2759"/>
<dbReference type="InterPro" id="IPR006458">
    <property type="entry name" value="Ovate_C"/>
</dbReference>
<evidence type="ECO:0000256" key="6">
    <source>
        <dbReference type="RuleBase" id="RU367028"/>
    </source>
</evidence>
<evidence type="ECO:0000256" key="4">
    <source>
        <dbReference type="ARBA" id="ARBA00023163"/>
    </source>
</evidence>
<dbReference type="Gramene" id="TraesARI2A03G00760920.1">
    <property type="protein sequence ID" value="TraesARI2A03G00760920.1.CDS1"/>
    <property type="gene ID" value="TraesARI2A03G00760920"/>
</dbReference>
<sequence length="257" mass="29119">MGSHYRFRLSHLVPNSWFYKLRDMKRPRPPSQPRSSTATRTPRRSSSSHYYCHGTSTPKPLPLPPHQSYSSYLQLRAKKMPPEKLRLSPLCLSPKATNIRFPNDRHQSPSSRSAAAVVVDDFQGLQLRPIRTRPAPIALRSAHHSTTASSTCPSSPRLRSRRLRLSSSGCCRVSTRCTGRRRSARRSIAVVVASTDPHKDFRESMVEMIVGTDMRGAEALRDLLDCYLSLNSREYHGVITEAFRGIWLQIIRDGVEI</sequence>
<dbReference type="Pfam" id="PF04844">
    <property type="entry name" value="Ovate"/>
    <property type="match status" value="1"/>
</dbReference>
<evidence type="ECO:0000256" key="5">
    <source>
        <dbReference type="ARBA" id="ARBA00023242"/>
    </source>
</evidence>
<dbReference type="GO" id="GO:0005634">
    <property type="term" value="C:nucleus"/>
    <property type="evidence" value="ECO:0007669"/>
    <property type="project" value="UniProtKB-SubCell"/>
</dbReference>
<dbReference type="Pfam" id="PF13724">
    <property type="entry name" value="DNA_binding_2"/>
    <property type="match status" value="1"/>
</dbReference>
<protein>
    <recommendedName>
        <fullName evidence="6">Transcription repressor</fullName>
    </recommendedName>
    <alternativeName>
        <fullName evidence="6">Ovate family protein</fullName>
    </alternativeName>
</protein>
<accession>A0A3B6B302</accession>
<dbReference type="RefSeq" id="XP_044453548.1">
    <property type="nucleotide sequence ID" value="XM_044597613.1"/>
</dbReference>
<dbReference type="InterPro" id="IPR038933">
    <property type="entry name" value="Ovate"/>
</dbReference>